<dbReference type="InterPro" id="IPR003368">
    <property type="entry name" value="POMP_repeat"/>
</dbReference>
<keyword evidence="6" id="KW-0472">Membrane</keyword>
<dbReference type="EMBL" id="JAFCMP010000445">
    <property type="protein sequence ID" value="KAG5179836.1"/>
    <property type="molecule type" value="Genomic_DNA"/>
</dbReference>
<keyword evidence="5" id="KW-0732">Signal</keyword>
<dbReference type="Pfam" id="PF02415">
    <property type="entry name" value="Chlam_PMP"/>
    <property type="match status" value="1"/>
</dbReference>
<comment type="subcellular location">
    <subcellularLocation>
        <location evidence="1">Cell envelope</location>
    </subcellularLocation>
    <subcellularLocation>
        <location evidence="2">Cell outer membrane</location>
    </subcellularLocation>
    <subcellularLocation>
        <location evidence="3">Secreted</location>
    </subcellularLocation>
</comment>
<name>A0A835YQQ9_9STRA</name>
<evidence type="ECO:0000256" key="3">
    <source>
        <dbReference type="ARBA" id="ARBA00004613"/>
    </source>
</evidence>
<reference evidence="8" key="1">
    <citation type="submission" date="2021-02" db="EMBL/GenBank/DDBJ databases">
        <title>First Annotated Genome of the Yellow-green Alga Tribonema minus.</title>
        <authorList>
            <person name="Mahan K.M."/>
        </authorList>
    </citation>
    <scope>NUCLEOTIDE SEQUENCE</scope>
    <source>
        <strain evidence="8">UTEX B ZZ1240</strain>
    </source>
</reference>
<comment type="caution">
    <text evidence="8">The sequence shown here is derived from an EMBL/GenBank/DDBJ whole genome shotgun (WGS) entry which is preliminary data.</text>
</comment>
<sequence>MRNNIATAYDWRDRNTFPAQGKPNLAGNDGGAIYILPGGSVKVQVPISFINNYASYFGGAVQNVGTLVFTETAYFMGNTAHIGGALCADYSSVTTFKKTATFEFNKTVKQREINELGARYLASYGGAIAAFGPNIVTFKDNTEFHKNSAHSVSMAFNGAENIASNNKVS</sequence>
<keyword evidence="9" id="KW-1185">Reference proteome</keyword>
<evidence type="ECO:0000256" key="2">
    <source>
        <dbReference type="ARBA" id="ARBA00004442"/>
    </source>
</evidence>
<proteinExistence type="predicted"/>
<evidence type="ECO:0000256" key="6">
    <source>
        <dbReference type="ARBA" id="ARBA00023136"/>
    </source>
</evidence>
<keyword evidence="7" id="KW-0998">Cell outer membrane</keyword>
<evidence type="ECO:0000313" key="8">
    <source>
        <dbReference type="EMBL" id="KAG5179836.1"/>
    </source>
</evidence>
<evidence type="ECO:0000256" key="4">
    <source>
        <dbReference type="ARBA" id="ARBA00022525"/>
    </source>
</evidence>
<evidence type="ECO:0000256" key="7">
    <source>
        <dbReference type="ARBA" id="ARBA00023237"/>
    </source>
</evidence>
<dbReference type="Proteomes" id="UP000664859">
    <property type="component" value="Unassembled WGS sequence"/>
</dbReference>
<dbReference type="GO" id="GO:0005576">
    <property type="term" value="C:extracellular region"/>
    <property type="evidence" value="ECO:0007669"/>
    <property type="project" value="UniProtKB-SubCell"/>
</dbReference>
<gene>
    <name evidence="8" type="ORF">JKP88DRAFT_273673</name>
</gene>
<evidence type="ECO:0000256" key="1">
    <source>
        <dbReference type="ARBA" id="ARBA00004196"/>
    </source>
</evidence>
<dbReference type="AlphaFoldDB" id="A0A835YQQ9"/>
<evidence type="ECO:0000313" key="9">
    <source>
        <dbReference type="Proteomes" id="UP000664859"/>
    </source>
</evidence>
<evidence type="ECO:0000256" key="5">
    <source>
        <dbReference type="ARBA" id="ARBA00022729"/>
    </source>
</evidence>
<keyword evidence="4" id="KW-0964">Secreted</keyword>
<organism evidence="8 9">
    <name type="scientific">Tribonema minus</name>
    <dbReference type="NCBI Taxonomy" id="303371"/>
    <lineage>
        <taxon>Eukaryota</taxon>
        <taxon>Sar</taxon>
        <taxon>Stramenopiles</taxon>
        <taxon>Ochrophyta</taxon>
        <taxon>PX clade</taxon>
        <taxon>Xanthophyceae</taxon>
        <taxon>Tribonematales</taxon>
        <taxon>Tribonemataceae</taxon>
        <taxon>Tribonema</taxon>
    </lineage>
</organism>
<protein>
    <submittedName>
        <fullName evidence="8">Uncharacterized protein</fullName>
    </submittedName>
</protein>
<accession>A0A835YQQ9</accession>